<dbReference type="InterPro" id="IPR016197">
    <property type="entry name" value="Chromo-like_dom_sf"/>
</dbReference>
<dbReference type="SUPFAM" id="SSF54160">
    <property type="entry name" value="Chromo domain-like"/>
    <property type="match status" value="1"/>
</dbReference>
<protein>
    <recommendedName>
        <fullName evidence="4">Chromo domain-containing protein</fullName>
    </recommendedName>
</protein>
<evidence type="ECO:0000313" key="6">
    <source>
        <dbReference type="Proteomes" id="UP001497525"/>
    </source>
</evidence>
<name>A0AAV2U1M7_CALDB</name>
<dbReference type="InterPro" id="IPR036770">
    <property type="entry name" value="Ankyrin_rpt-contain_sf"/>
</dbReference>
<feature type="region of interest" description="Disordered" evidence="3">
    <location>
        <begin position="233"/>
        <end position="303"/>
    </location>
</feature>
<feature type="domain" description="Chromo" evidence="4">
    <location>
        <begin position="57"/>
        <end position="116"/>
    </location>
</feature>
<dbReference type="EMBL" id="CAXLJL010000933">
    <property type="protein sequence ID" value="CAL5141969.1"/>
    <property type="molecule type" value="Genomic_DNA"/>
</dbReference>
<evidence type="ECO:0000313" key="5">
    <source>
        <dbReference type="EMBL" id="CAL5141969.1"/>
    </source>
</evidence>
<keyword evidence="2" id="KW-0539">Nucleus</keyword>
<organism evidence="5 6">
    <name type="scientific">Calicophoron daubneyi</name>
    <name type="common">Rumen fluke</name>
    <name type="synonym">Paramphistomum daubneyi</name>
    <dbReference type="NCBI Taxonomy" id="300641"/>
    <lineage>
        <taxon>Eukaryota</taxon>
        <taxon>Metazoa</taxon>
        <taxon>Spiralia</taxon>
        <taxon>Lophotrochozoa</taxon>
        <taxon>Platyhelminthes</taxon>
        <taxon>Trematoda</taxon>
        <taxon>Digenea</taxon>
        <taxon>Plagiorchiida</taxon>
        <taxon>Pronocephalata</taxon>
        <taxon>Paramphistomoidea</taxon>
        <taxon>Paramphistomidae</taxon>
        <taxon>Calicophoron</taxon>
    </lineage>
</organism>
<dbReference type="Pfam" id="PF00385">
    <property type="entry name" value="Chromo"/>
    <property type="match status" value="1"/>
</dbReference>
<dbReference type="InterPro" id="IPR023779">
    <property type="entry name" value="Chromodomain_CS"/>
</dbReference>
<dbReference type="Proteomes" id="UP001497525">
    <property type="component" value="Unassembled WGS sequence"/>
</dbReference>
<dbReference type="InterPro" id="IPR051219">
    <property type="entry name" value="Heterochromatin_chromo-domain"/>
</dbReference>
<dbReference type="CDD" id="cd00024">
    <property type="entry name" value="CD_CSD"/>
    <property type="match status" value="1"/>
</dbReference>
<gene>
    <name evidence="5" type="ORF">CDAUBV1_LOCUS17256</name>
</gene>
<feature type="compositionally biased region" description="Basic and acidic residues" evidence="3">
    <location>
        <begin position="147"/>
        <end position="160"/>
    </location>
</feature>
<dbReference type="InterPro" id="IPR023780">
    <property type="entry name" value="Chromo_domain"/>
</dbReference>
<dbReference type="SMART" id="SM00248">
    <property type="entry name" value="ANK"/>
    <property type="match status" value="2"/>
</dbReference>
<evidence type="ECO:0000256" key="2">
    <source>
        <dbReference type="ARBA" id="ARBA00023242"/>
    </source>
</evidence>
<dbReference type="Gene3D" id="2.40.50.40">
    <property type="match status" value="1"/>
</dbReference>
<dbReference type="PROSITE" id="PS00598">
    <property type="entry name" value="CHROMO_1"/>
    <property type="match status" value="1"/>
</dbReference>
<reference evidence="5" key="1">
    <citation type="submission" date="2024-06" db="EMBL/GenBank/DDBJ databases">
        <authorList>
            <person name="Liu X."/>
            <person name="Lenzi L."/>
            <person name="Haldenby T S."/>
            <person name="Uol C."/>
        </authorList>
    </citation>
    <scope>NUCLEOTIDE SEQUENCE</scope>
</reference>
<dbReference type="InterPro" id="IPR002110">
    <property type="entry name" value="Ankyrin_rpt"/>
</dbReference>
<dbReference type="PROSITE" id="PS50013">
    <property type="entry name" value="CHROMO_2"/>
    <property type="match status" value="1"/>
</dbReference>
<sequence length="951" mass="103401">MASLGEKSMRKQLRACRRRHRRRIAVKAHAAPAVSHITPTTSTCVSAVQDPDSEAVYLVEDIRGERIIKGQKYYKVRWQGFPPESDSWEPEENLSNVLDIINSYHQRIAGQKIDLKDSLKDYPSGSSNSPASLPTPPPTPASLSFSGEKRSRGASEERQAESSISKRKHAVKSRTSGRYEYVPKHQLVASKTKYFDDIRDGKIDLSSNDLYSRVKTRRRCTESSSVVTITDRIHSISDSSRGEVKHEDDSGTGPSECSIKHEPNSPTSDSYNTGGSPSGFQSTVDSADSDHPRPNVSEQIESLGESLQSLSQCYSVTDLGPPMVSDPHDHGCVSPVPSASVSCSSCFTLPHPTKDEALSPIIFSADAKTHSKCYHTADVEEKSEPGDPNLSKEIRGPSANSLHEVVKEYFELISNSQKKTSTFNQTSASGVEHSSATLSFDNLSQLQNYASSRRMTTAPGLLDAIDNQRWGQLDAAVNYWIEKFEHTRMHASAPNPGHKPAVLVRSSEVNLTSPSNSAEDESSSQGEQYSLPKELLIAALISAAERPVALERLLSFGLDPDTLIGEPPKWPLLILAVRLHRLYAAQCLLDAGAKPNCTEPGPRRRSALGLAIVTGDVDMATMLILSGANFYEVETGTTALSFIMKLLNAYSSFSNPSSKLLPIPMAELQDKLRCNAGSVVPAPIPSPPSGVDVPSVPNALVLSAVLNSTSNNSFASSLSSQSPLSQILHFKSPSCLSPNDSPSIPLPSVDSLKRIYDTVAVHHARLSVKVASLVRNWLARAGLVQVGLLSPCQWISVRQRTASVQFTWPSNAQSTKTHRSSRLTAPILLLIHGRIVPPACYDLWMDEDGPCLIARVLLDQNHPQKPLGCHPFVTTIFPLPWNSTKPHNHQITIDFLPSASSTRPVCVAVIVVNVAQSVESNDNYSASTTQLRTSSVCAQSTRLPHSGRVSS</sequence>
<evidence type="ECO:0000256" key="3">
    <source>
        <dbReference type="SAM" id="MobiDB-lite"/>
    </source>
</evidence>
<dbReference type="PANTHER" id="PTHR22812">
    <property type="entry name" value="CHROMOBOX PROTEIN"/>
    <property type="match status" value="1"/>
</dbReference>
<feature type="region of interest" description="Disordered" evidence="3">
    <location>
        <begin position="119"/>
        <end position="177"/>
    </location>
</feature>
<evidence type="ECO:0000259" key="4">
    <source>
        <dbReference type="PROSITE" id="PS50013"/>
    </source>
</evidence>
<dbReference type="AlphaFoldDB" id="A0AAV2U1M7"/>
<dbReference type="InterPro" id="IPR000953">
    <property type="entry name" value="Chromo/chromo_shadow_dom"/>
</dbReference>
<proteinExistence type="predicted"/>
<comment type="caution">
    <text evidence="5">The sequence shown here is derived from an EMBL/GenBank/DDBJ whole genome shotgun (WGS) entry which is preliminary data.</text>
</comment>
<comment type="subcellular location">
    <subcellularLocation>
        <location evidence="1">Nucleus</location>
    </subcellularLocation>
</comment>
<dbReference type="Gene3D" id="1.25.40.20">
    <property type="entry name" value="Ankyrin repeat-containing domain"/>
    <property type="match status" value="1"/>
</dbReference>
<feature type="compositionally biased region" description="Basic and acidic residues" evidence="3">
    <location>
        <begin position="233"/>
        <end position="249"/>
    </location>
</feature>
<dbReference type="SMART" id="SM00298">
    <property type="entry name" value="CHROMO"/>
    <property type="match status" value="1"/>
</dbReference>
<dbReference type="GO" id="GO:0005634">
    <property type="term" value="C:nucleus"/>
    <property type="evidence" value="ECO:0007669"/>
    <property type="project" value="UniProtKB-SubCell"/>
</dbReference>
<evidence type="ECO:0000256" key="1">
    <source>
        <dbReference type="ARBA" id="ARBA00004123"/>
    </source>
</evidence>
<feature type="region of interest" description="Disordered" evidence="3">
    <location>
        <begin position="508"/>
        <end position="527"/>
    </location>
</feature>
<feature type="compositionally biased region" description="Polar residues" evidence="3">
    <location>
        <begin position="264"/>
        <end position="286"/>
    </location>
</feature>
<accession>A0AAV2U1M7</accession>
<dbReference type="SUPFAM" id="SSF48403">
    <property type="entry name" value="Ankyrin repeat"/>
    <property type="match status" value="1"/>
</dbReference>